<evidence type="ECO:0000313" key="2">
    <source>
        <dbReference type="Proteomes" id="UP001230908"/>
    </source>
</evidence>
<protein>
    <recommendedName>
        <fullName evidence="3">Secreted protein</fullName>
    </recommendedName>
</protein>
<accession>A0ABU0ZFI5</accession>
<organism evidence="1 2">
    <name type="scientific">Phytohabitans maris</name>
    <dbReference type="NCBI Taxonomy" id="3071409"/>
    <lineage>
        <taxon>Bacteria</taxon>
        <taxon>Bacillati</taxon>
        <taxon>Actinomycetota</taxon>
        <taxon>Actinomycetes</taxon>
        <taxon>Micromonosporales</taxon>
        <taxon>Micromonosporaceae</taxon>
    </lineage>
</organism>
<reference evidence="1 2" key="1">
    <citation type="submission" date="2023-08" db="EMBL/GenBank/DDBJ databases">
        <title>Phytohabitans sansha sp. nov., isolated from marine sediment.</title>
        <authorList>
            <person name="Zhao Y."/>
            <person name="Yi K."/>
        </authorList>
    </citation>
    <scope>NUCLEOTIDE SEQUENCE [LARGE SCALE GENOMIC DNA]</scope>
    <source>
        <strain evidence="1 2">ZYX-F-186</strain>
    </source>
</reference>
<dbReference type="RefSeq" id="WP_308712428.1">
    <property type="nucleotide sequence ID" value="NZ_JAVHUY010000009.1"/>
</dbReference>
<dbReference type="Proteomes" id="UP001230908">
    <property type="component" value="Unassembled WGS sequence"/>
</dbReference>
<evidence type="ECO:0000313" key="1">
    <source>
        <dbReference type="EMBL" id="MDQ7905154.1"/>
    </source>
</evidence>
<name>A0ABU0ZFI5_9ACTN</name>
<dbReference type="EMBL" id="JAVHUY010000009">
    <property type="protein sequence ID" value="MDQ7905154.1"/>
    <property type="molecule type" value="Genomic_DNA"/>
</dbReference>
<gene>
    <name evidence="1" type="ORF">RB614_11535</name>
</gene>
<sequence length="61" mass="6292">MRVRRGVVVSSVVAAVGATLVAATGVVMPAAGEFNSGVVVAQDCPPEKCGKVAPLQNRERW</sequence>
<evidence type="ECO:0008006" key="3">
    <source>
        <dbReference type="Google" id="ProtNLM"/>
    </source>
</evidence>
<proteinExistence type="predicted"/>
<comment type="caution">
    <text evidence="1">The sequence shown here is derived from an EMBL/GenBank/DDBJ whole genome shotgun (WGS) entry which is preliminary data.</text>
</comment>
<keyword evidence="2" id="KW-1185">Reference proteome</keyword>